<dbReference type="PANTHER" id="PTHR23033:SF40">
    <property type="entry name" value="APPLE DOMAIN-CONTAINING PROTEIN"/>
    <property type="match status" value="1"/>
</dbReference>
<protein>
    <recommendedName>
        <fullName evidence="9">Glycosyltransferase family 31 protein</fullName>
    </recommendedName>
</protein>
<evidence type="ECO:0000256" key="5">
    <source>
        <dbReference type="ARBA" id="ARBA00022989"/>
    </source>
</evidence>
<evidence type="ECO:0008006" key="9">
    <source>
        <dbReference type="Google" id="ProtNLM"/>
    </source>
</evidence>
<dbReference type="OrthoDB" id="414175at2759"/>
<evidence type="ECO:0000256" key="1">
    <source>
        <dbReference type="ARBA" id="ARBA00004606"/>
    </source>
</evidence>
<reference evidence="7 8" key="1">
    <citation type="submission" date="2016-04" db="EMBL/GenBank/DDBJ databases">
        <title>Multiple horizontal gene transfer events from other fungi enriched the ability of the initially mycotrophic fungus Trichoderma (Ascomycota) to feed on dead plant biomass.</title>
        <authorList>
            <person name="Atanasova L."/>
            <person name="Chenthamara K."/>
            <person name="Zhang J."/>
            <person name="Grujic M."/>
            <person name="Henrissat B."/>
            <person name="Kuo A."/>
            <person name="Aertz A."/>
            <person name="Salamov A."/>
            <person name="Lipzen A."/>
            <person name="Labutti K."/>
            <person name="Barry K."/>
            <person name="Miao Y."/>
            <person name="Rahimi M.J."/>
            <person name="Shen Q."/>
            <person name="Grigoriev I.V."/>
            <person name="Kubicek C.P."/>
            <person name="Druzhinina I.S."/>
        </authorList>
    </citation>
    <scope>NUCLEOTIDE SEQUENCE [LARGE SCALE GENOMIC DNA]</scope>
    <source>
        <strain evidence="7 8">NJAU 4742</strain>
    </source>
</reference>
<sequence length="514" mass="58231">MRATKPTTMLFRRATALVLISGVFLGTLVFALRRLEIQCIDGIYCREVTRPEEGLNTYEHTDSARVGDKAPAPVPVKTSNPALSNISVALERPGSPNSTPEFECAQFPDTSKILLVMKTGASEAFSKIPTQILTNLKCLPEFLIFSDMEQEIAGYKIHDSLDQVLMSAKTGNADFKIYYRQRQCAVDQDNCNKDSDVAQEGWDLDKYKNIHIAEKAFGLRPNYDWYLFVDADTYVVWPTMVQWLGKLDHTDQIYFGSLAYLNDFPFGHGGSGYAVSSAAMRNFFEGKHNVANRWDEATVGECCGDVMFAKALKEATGIEVNNAWPTVNGEKPFTIPYSEREWCQPIVTMHHAGSEELSDLYGFERKRNFAFPMRIKDLYHEFVEPQLAPIRPGWDNMSDDVLYLDTSSAIFDVDRQLSKAKTQDLSDLEKTAHLSFDKCRATCQADKECLQYRYHQDICGIGRSIIHGHPKSKEVDAFNGWMSGWDVDKIHAWVQKHDSCDDKIDWPLVQTQPT</sequence>
<evidence type="ECO:0000313" key="7">
    <source>
        <dbReference type="EMBL" id="OPB43116.1"/>
    </source>
</evidence>
<keyword evidence="6" id="KW-0472">Membrane</keyword>
<keyword evidence="3" id="KW-0812">Transmembrane</keyword>
<dbReference type="InterPro" id="IPR026050">
    <property type="entry name" value="C1GALT1/C1GALT1_chp1"/>
</dbReference>
<dbReference type="AlphaFoldDB" id="A0A1T3CPW4"/>
<dbReference type="PANTHER" id="PTHR23033">
    <property type="entry name" value="BETA1,3-GALACTOSYLTRANSFERASE"/>
    <property type="match status" value="1"/>
</dbReference>
<organism evidence="7 8">
    <name type="scientific">Trichoderma guizhouense</name>
    <dbReference type="NCBI Taxonomy" id="1491466"/>
    <lineage>
        <taxon>Eukaryota</taxon>
        <taxon>Fungi</taxon>
        <taxon>Dikarya</taxon>
        <taxon>Ascomycota</taxon>
        <taxon>Pezizomycotina</taxon>
        <taxon>Sordariomycetes</taxon>
        <taxon>Hypocreomycetidae</taxon>
        <taxon>Hypocreales</taxon>
        <taxon>Hypocreaceae</taxon>
        <taxon>Trichoderma</taxon>
    </lineage>
</organism>
<keyword evidence="5" id="KW-1133">Transmembrane helix</keyword>
<evidence type="ECO:0000256" key="2">
    <source>
        <dbReference type="ARBA" id="ARBA00006462"/>
    </source>
</evidence>
<evidence type="ECO:0000256" key="6">
    <source>
        <dbReference type="ARBA" id="ARBA00023136"/>
    </source>
</evidence>
<dbReference type="Gene3D" id="3.90.550.50">
    <property type="match status" value="1"/>
</dbReference>
<dbReference type="EMBL" id="LVVK01000011">
    <property type="protein sequence ID" value="OPB43116.1"/>
    <property type="molecule type" value="Genomic_DNA"/>
</dbReference>
<dbReference type="Proteomes" id="UP000191004">
    <property type="component" value="Unassembled WGS sequence"/>
</dbReference>
<keyword evidence="8" id="KW-1185">Reference proteome</keyword>
<accession>A0A1T3CPW4</accession>
<gene>
    <name evidence="7" type="ORF">A0O28_0087520</name>
</gene>
<proteinExistence type="inferred from homology"/>
<name>A0A1T3CPW4_9HYPO</name>
<keyword evidence="4" id="KW-0735">Signal-anchor</keyword>
<evidence type="ECO:0000256" key="3">
    <source>
        <dbReference type="ARBA" id="ARBA00022692"/>
    </source>
</evidence>
<comment type="caution">
    <text evidence="7">The sequence shown here is derived from an EMBL/GenBank/DDBJ whole genome shotgun (WGS) entry which is preliminary data.</text>
</comment>
<dbReference type="GO" id="GO:0016020">
    <property type="term" value="C:membrane"/>
    <property type="evidence" value="ECO:0007669"/>
    <property type="project" value="UniProtKB-SubCell"/>
</dbReference>
<comment type="subcellular location">
    <subcellularLocation>
        <location evidence="1">Membrane</location>
        <topology evidence="1">Single-pass type II membrane protein</topology>
    </subcellularLocation>
</comment>
<comment type="similarity">
    <text evidence="2">Belongs to the glycosyltransferase 31 family. Beta3-Gal-T subfamily.</text>
</comment>
<evidence type="ECO:0000256" key="4">
    <source>
        <dbReference type="ARBA" id="ARBA00022968"/>
    </source>
</evidence>
<evidence type="ECO:0000313" key="8">
    <source>
        <dbReference type="Proteomes" id="UP000191004"/>
    </source>
</evidence>